<dbReference type="Proteomes" id="UP000272428">
    <property type="component" value="Unassembled WGS sequence"/>
</dbReference>
<evidence type="ECO:0000259" key="3">
    <source>
        <dbReference type="Pfam" id="PF18962"/>
    </source>
</evidence>
<dbReference type="InterPro" id="IPR008754">
    <property type="entry name" value="Peptidase_M43"/>
</dbReference>
<keyword evidence="6" id="KW-1185">Reference proteome</keyword>
<dbReference type="Pfam" id="PF18962">
    <property type="entry name" value="Por_Secre_tail"/>
    <property type="match status" value="1"/>
</dbReference>
<evidence type="ECO:0000256" key="1">
    <source>
        <dbReference type="ARBA" id="ARBA00022729"/>
    </source>
</evidence>
<sequence>MKKLFILLFGLTFLETYAQEWCASEKVQAELEAKNPSVRKARLDADAKLLAEGVQKYLKKLAVTGNSAGKFTGTVYEIPVVIHIIKPTGAATGTPYNKTDVEIAAWIDDTNKIYATTYGNGFYAEGTGSDGGTVIPIKLVIAKRDQHCQPTTGIIRYEGGGIPGYDTYGVKKHTANGTTEDAVRAIAPHWPESSYFNIYVINKVDGDDNNGVLGWAGFPTSPDSDYDSFMMSFVVTNRPKTLAHEFGHSMGLYHTFQGGNDTTCPANSDCTINGDKICDTPPIMKINGSVMPTNSDINPCTGALYEGVQYNVMSYGNDSRKFTPGQRDRALAQFLSLRGDLAQSLGGMALPGTPVPPSCVPTATSSGSYYSGPTLVKLGTIDNRTDAQSNENGNQFYIDYTNQQCSSNLFTELTVTDLQNIQVNIRSVTQNIRVWIDYNNNGLFETGELATYINSFAASGSTDTVWNGSFMAPATTVLDTPLRMRVIAGKTPGTGTGSVCLTMQSGQMEDYTVIFRNGTASKNSSILVAKDRSFSIYPNPSNDGNFFIKLNSSGEKGKVEITDASGRFVFGSEFNENSKILKINAELTSGIYFVKVQTGNSIQTGKLIVKK</sequence>
<dbReference type="RefSeq" id="WP_121461104.1">
    <property type="nucleotide sequence ID" value="NZ_RBXB01000002.1"/>
</dbReference>
<dbReference type="InterPro" id="IPR024079">
    <property type="entry name" value="MetalloPept_cat_dom_sf"/>
</dbReference>
<dbReference type="SUPFAM" id="SSF55486">
    <property type="entry name" value="Metalloproteases ('zincins'), catalytic domain"/>
    <property type="match status" value="1"/>
</dbReference>
<comment type="caution">
    <text evidence="5">The sequence shown here is derived from an EMBL/GenBank/DDBJ whole genome shotgun (WGS) entry which is preliminary data.</text>
</comment>
<feature type="domain" description="Secretion system C-terminal sorting" evidence="3">
    <location>
        <begin position="536"/>
        <end position="609"/>
    </location>
</feature>
<dbReference type="InterPro" id="IPR045474">
    <property type="entry name" value="GEVED"/>
</dbReference>
<feature type="domain" description="Peptidase M43 pregnancy-associated plasma-A" evidence="2">
    <location>
        <begin position="187"/>
        <end position="330"/>
    </location>
</feature>
<dbReference type="GO" id="GO:0008237">
    <property type="term" value="F:metallopeptidase activity"/>
    <property type="evidence" value="ECO:0007669"/>
    <property type="project" value="InterPro"/>
</dbReference>
<keyword evidence="1" id="KW-0732">Signal</keyword>
<evidence type="ECO:0000259" key="2">
    <source>
        <dbReference type="Pfam" id="PF05572"/>
    </source>
</evidence>
<protein>
    <submittedName>
        <fullName evidence="5">Putative secreted protein (Por secretion system target)</fullName>
    </submittedName>
</protein>
<dbReference type="NCBIfam" id="TIGR04183">
    <property type="entry name" value="Por_Secre_tail"/>
    <property type="match status" value="1"/>
</dbReference>
<dbReference type="Pfam" id="PF20009">
    <property type="entry name" value="GEVED"/>
    <property type="match status" value="1"/>
</dbReference>
<dbReference type="AlphaFoldDB" id="A0A495SAM2"/>
<dbReference type="Pfam" id="PF05572">
    <property type="entry name" value="Peptidase_M43"/>
    <property type="match status" value="1"/>
</dbReference>
<evidence type="ECO:0000313" key="6">
    <source>
        <dbReference type="Proteomes" id="UP000272428"/>
    </source>
</evidence>
<evidence type="ECO:0000313" key="5">
    <source>
        <dbReference type="EMBL" id="RKS97298.1"/>
    </source>
</evidence>
<gene>
    <name evidence="5" type="ORF">BCF58_1420</name>
</gene>
<reference evidence="5 6" key="1">
    <citation type="submission" date="2018-10" db="EMBL/GenBank/DDBJ databases">
        <title>Genomic Encyclopedia of Archaeal and Bacterial Type Strains, Phase II (KMG-II): from individual species to whole genera.</title>
        <authorList>
            <person name="Goeker M."/>
        </authorList>
    </citation>
    <scope>NUCLEOTIDE SEQUENCE [LARGE SCALE GENOMIC DNA]</scope>
    <source>
        <strain evidence="5 6">DSM 14219</strain>
    </source>
</reference>
<evidence type="ECO:0000259" key="4">
    <source>
        <dbReference type="Pfam" id="PF20009"/>
    </source>
</evidence>
<feature type="domain" description="GEVED" evidence="4">
    <location>
        <begin position="431"/>
        <end position="513"/>
    </location>
</feature>
<dbReference type="Gene3D" id="3.40.390.10">
    <property type="entry name" value="Collagenase (Catalytic Domain)"/>
    <property type="match status" value="1"/>
</dbReference>
<proteinExistence type="predicted"/>
<name>A0A495SAM2_9FLAO</name>
<dbReference type="OrthoDB" id="6385856at2"/>
<dbReference type="EMBL" id="RBXB01000002">
    <property type="protein sequence ID" value="RKS97298.1"/>
    <property type="molecule type" value="Genomic_DNA"/>
</dbReference>
<accession>A0A495SAM2</accession>
<dbReference type="InterPro" id="IPR026444">
    <property type="entry name" value="Secre_tail"/>
</dbReference>
<organism evidence="5 6">
    <name type="scientific">Chryseobacterium defluvii</name>
    <dbReference type="NCBI Taxonomy" id="160396"/>
    <lineage>
        <taxon>Bacteria</taxon>
        <taxon>Pseudomonadati</taxon>
        <taxon>Bacteroidota</taxon>
        <taxon>Flavobacteriia</taxon>
        <taxon>Flavobacteriales</taxon>
        <taxon>Weeksellaceae</taxon>
        <taxon>Chryseobacterium group</taxon>
        <taxon>Chryseobacterium</taxon>
    </lineage>
</organism>